<dbReference type="RefSeq" id="WP_025083185.1">
    <property type="nucleotide sequence ID" value="NZ_AZEX01000047.1"/>
</dbReference>
<feature type="transmembrane region" description="Helical" evidence="1">
    <location>
        <begin position="12"/>
        <end position="30"/>
    </location>
</feature>
<accession>A0A0R1RQ96</accession>
<evidence type="ECO:0000313" key="3">
    <source>
        <dbReference type="Proteomes" id="UP000051264"/>
    </source>
</evidence>
<dbReference type="Proteomes" id="UP000051264">
    <property type="component" value="Unassembled WGS sequence"/>
</dbReference>
<dbReference type="OrthoDB" id="2326300at2"/>
<sequence length="60" mass="7195">MNNPQFNQVKISLLKTLILTLFLMTMRWLIPHPIIIIASWVSAFVCLIYFGILVWLYHYR</sequence>
<name>A0A0R1RQ96_9LACO</name>
<dbReference type="STRING" id="1423747.FC69_GL001677"/>
<dbReference type="AlphaFoldDB" id="A0A0R1RQ96"/>
<proteinExistence type="predicted"/>
<keyword evidence="1" id="KW-0472">Membrane</keyword>
<dbReference type="EMBL" id="AZEX01000047">
    <property type="protein sequence ID" value="KRL59424.1"/>
    <property type="molecule type" value="Genomic_DNA"/>
</dbReference>
<evidence type="ECO:0000256" key="1">
    <source>
        <dbReference type="SAM" id="Phobius"/>
    </source>
</evidence>
<feature type="transmembrane region" description="Helical" evidence="1">
    <location>
        <begin position="36"/>
        <end position="57"/>
    </location>
</feature>
<dbReference type="PATRIC" id="fig|1423747.3.peg.1705"/>
<gene>
    <name evidence="2" type="ORF">FC69_GL001677</name>
</gene>
<evidence type="ECO:0000313" key="2">
    <source>
        <dbReference type="EMBL" id="KRL59424.1"/>
    </source>
</evidence>
<keyword evidence="1" id="KW-1133">Transmembrane helix</keyword>
<protein>
    <submittedName>
        <fullName evidence="2">Uncharacterized protein</fullName>
    </submittedName>
</protein>
<comment type="caution">
    <text evidence="2">The sequence shown here is derived from an EMBL/GenBank/DDBJ whole genome shotgun (WGS) entry which is preliminary data.</text>
</comment>
<organism evidence="2 3">
    <name type="scientific">Latilactobacillus fuchuensis DSM 14340 = JCM 11249</name>
    <dbReference type="NCBI Taxonomy" id="1423747"/>
    <lineage>
        <taxon>Bacteria</taxon>
        <taxon>Bacillati</taxon>
        <taxon>Bacillota</taxon>
        <taxon>Bacilli</taxon>
        <taxon>Lactobacillales</taxon>
        <taxon>Lactobacillaceae</taxon>
        <taxon>Latilactobacillus</taxon>
    </lineage>
</organism>
<keyword evidence="1" id="KW-0812">Transmembrane</keyword>
<dbReference type="eggNOG" id="ENOG5030AVG">
    <property type="taxonomic scope" value="Bacteria"/>
</dbReference>
<reference evidence="2 3" key="1">
    <citation type="journal article" date="2015" name="Genome Announc.">
        <title>Expanding the biotechnology potential of lactobacilli through comparative genomics of 213 strains and associated genera.</title>
        <authorList>
            <person name="Sun Z."/>
            <person name="Harris H.M."/>
            <person name="McCann A."/>
            <person name="Guo C."/>
            <person name="Argimon S."/>
            <person name="Zhang W."/>
            <person name="Yang X."/>
            <person name="Jeffery I.B."/>
            <person name="Cooney J.C."/>
            <person name="Kagawa T.F."/>
            <person name="Liu W."/>
            <person name="Song Y."/>
            <person name="Salvetti E."/>
            <person name="Wrobel A."/>
            <person name="Rasinkangas P."/>
            <person name="Parkhill J."/>
            <person name="Rea M.C."/>
            <person name="O'Sullivan O."/>
            <person name="Ritari J."/>
            <person name="Douillard F.P."/>
            <person name="Paul Ross R."/>
            <person name="Yang R."/>
            <person name="Briner A.E."/>
            <person name="Felis G.E."/>
            <person name="de Vos W.M."/>
            <person name="Barrangou R."/>
            <person name="Klaenhammer T.R."/>
            <person name="Caufield P.W."/>
            <person name="Cui Y."/>
            <person name="Zhang H."/>
            <person name="O'Toole P.W."/>
        </authorList>
    </citation>
    <scope>NUCLEOTIDE SEQUENCE [LARGE SCALE GENOMIC DNA]</scope>
    <source>
        <strain evidence="2 3">DSM 14340</strain>
    </source>
</reference>